<evidence type="ECO:0000313" key="1">
    <source>
        <dbReference type="EMBL" id="KPQ42650.1"/>
    </source>
</evidence>
<comment type="caution">
    <text evidence="1">The sequence shown here is derived from an EMBL/GenBank/DDBJ whole genome shotgun (WGS) entry which is preliminary data.</text>
</comment>
<dbReference type="AlphaFoldDB" id="A0A0N8KQN7"/>
<reference evidence="1 2" key="1">
    <citation type="submission" date="2015-09" db="EMBL/GenBank/DDBJ databases">
        <title>A metagenomics-based metabolic model of nitrate-dependent anaerobic oxidation of methane by Methanoperedens-like archaea.</title>
        <authorList>
            <person name="Arshad A."/>
            <person name="Speth D.R."/>
            <person name="De Graaf R.M."/>
            <person name="Op Den Camp H.J."/>
            <person name="Jetten M.S."/>
            <person name="Welte C.U."/>
        </authorList>
    </citation>
    <scope>NUCLEOTIDE SEQUENCE [LARGE SCALE GENOMIC DNA]</scope>
</reference>
<gene>
    <name evidence="1" type="ORF">MPEBLZ_02797</name>
</gene>
<protein>
    <submittedName>
        <fullName evidence="1">Uncharacterized protein</fullName>
    </submittedName>
</protein>
<name>A0A0N8KQN7_9EURY</name>
<proteinExistence type="predicted"/>
<organism evidence="1 2">
    <name type="scientific">Candidatus Methanoperedens nitratireducens</name>
    <dbReference type="NCBI Taxonomy" id="1392998"/>
    <lineage>
        <taxon>Archaea</taxon>
        <taxon>Methanobacteriati</taxon>
        <taxon>Methanobacteriota</taxon>
        <taxon>Stenosarchaea group</taxon>
        <taxon>Methanomicrobia</taxon>
        <taxon>Methanosarcinales</taxon>
        <taxon>ANME-2 cluster</taxon>
        <taxon>Candidatus Methanoperedentaceae</taxon>
        <taxon>Candidatus Methanoperedens</taxon>
    </lineage>
</organism>
<accession>A0A0N8KQN7</accession>
<dbReference type="Proteomes" id="UP000050360">
    <property type="component" value="Unassembled WGS sequence"/>
</dbReference>
<dbReference type="EMBL" id="LKCM01000217">
    <property type="protein sequence ID" value="KPQ42650.1"/>
    <property type="molecule type" value="Genomic_DNA"/>
</dbReference>
<evidence type="ECO:0000313" key="2">
    <source>
        <dbReference type="Proteomes" id="UP000050360"/>
    </source>
</evidence>
<sequence>MNIPLIPDLSNLKWLIIQQILKTIGSKRSQKIASRLKIQDIPISIDYIKILVLADTFEKDYSYVISEIFLKSPRIRIKSVENM</sequence>